<evidence type="ECO:0000256" key="1">
    <source>
        <dbReference type="ARBA" id="ARBA00022676"/>
    </source>
</evidence>
<dbReference type="SUPFAM" id="SSF53756">
    <property type="entry name" value="UDP-Glycosyltransferase/glycogen phosphorylase"/>
    <property type="match status" value="1"/>
</dbReference>
<name>A0A3N4ZL20_9MICO</name>
<accession>A0A3N4ZL20</accession>
<dbReference type="InterPro" id="IPR028098">
    <property type="entry name" value="Glyco_trans_4-like_N"/>
</dbReference>
<evidence type="ECO:0000313" key="4">
    <source>
        <dbReference type="EMBL" id="RPF26382.1"/>
    </source>
</evidence>
<dbReference type="Pfam" id="PF13692">
    <property type="entry name" value="Glyco_trans_1_4"/>
    <property type="match status" value="1"/>
</dbReference>
<protein>
    <submittedName>
        <fullName evidence="4">Glycosyltransferase involved in cell wall biosynthesis</fullName>
    </submittedName>
</protein>
<dbReference type="EMBL" id="RKRA01000001">
    <property type="protein sequence ID" value="RPF26382.1"/>
    <property type="molecule type" value="Genomic_DNA"/>
</dbReference>
<feature type="domain" description="Glycosyltransferase subfamily 4-like N-terminal" evidence="3">
    <location>
        <begin position="65"/>
        <end position="211"/>
    </location>
</feature>
<dbReference type="PANTHER" id="PTHR45947:SF15">
    <property type="entry name" value="TEICHURONIC ACID BIOSYNTHESIS GLYCOSYLTRANSFERASE TUAC-RELATED"/>
    <property type="match status" value="1"/>
</dbReference>
<evidence type="ECO:0000256" key="2">
    <source>
        <dbReference type="ARBA" id="ARBA00022679"/>
    </source>
</evidence>
<dbReference type="InterPro" id="IPR050194">
    <property type="entry name" value="Glycosyltransferase_grp1"/>
</dbReference>
<gene>
    <name evidence="4" type="ORF">EDD32_0821</name>
</gene>
<dbReference type="Gene3D" id="3.40.50.2000">
    <property type="entry name" value="Glycogen Phosphorylase B"/>
    <property type="match status" value="2"/>
</dbReference>
<dbReference type="AlphaFoldDB" id="A0A3N4ZL20"/>
<evidence type="ECO:0000313" key="5">
    <source>
        <dbReference type="Proteomes" id="UP000280726"/>
    </source>
</evidence>
<keyword evidence="2 4" id="KW-0808">Transferase</keyword>
<sequence>MGQRLVVVASTFPANAEDPVPAFVRDQVEAMHRLDPSLEIHVLAPHDPRSRTHRFTRHEHFFEHRFHYFWPWQAERLAGRGILPALQENRLLYVLVPFFFVGELVALVRLIRRVRPELVYAHWFTPQGLTACWACVLTGAPFVFTTHAADVAVWHKVPVLGPRVVRWHARRARAVTAVSRRSLERLGGFFPADEWDRRSADVPILPMGVDTVPVLAGGTTAVEAPAASASFPSTDDVPPTILFLGRLAEKKGVAYLLEAFAEARGSLTGWRLVVAGDGSLLPDLQELARSLGLDDAVEFTGYVTGARKTQLLAAASVHVVPSIITDTGDAEGLPVSLLEGLAHGRTCVATAESGADDILVDGVNGFLVPHRDAGALGRALVRAATMPDAERAAMSAEAVATAAAFAWPEVAGRYLAWLFPERAATTAAATAATTTTV</sequence>
<reference evidence="4 5" key="1">
    <citation type="submission" date="2018-11" db="EMBL/GenBank/DDBJ databases">
        <title>Sequencing the genomes of 1000 actinobacteria strains.</title>
        <authorList>
            <person name="Klenk H.-P."/>
        </authorList>
    </citation>
    <scope>NUCLEOTIDE SEQUENCE [LARGE SCALE GENOMIC DNA]</scope>
    <source>
        <strain evidence="4 5">DSM 14418</strain>
    </source>
</reference>
<evidence type="ECO:0000259" key="3">
    <source>
        <dbReference type="Pfam" id="PF13439"/>
    </source>
</evidence>
<dbReference type="Proteomes" id="UP000280726">
    <property type="component" value="Unassembled WGS sequence"/>
</dbReference>
<dbReference type="PANTHER" id="PTHR45947">
    <property type="entry name" value="SULFOQUINOVOSYL TRANSFERASE SQD2"/>
    <property type="match status" value="1"/>
</dbReference>
<proteinExistence type="predicted"/>
<dbReference type="GO" id="GO:0016757">
    <property type="term" value="F:glycosyltransferase activity"/>
    <property type="evidence" value="ECO:0007669"/>
    <property type="project" value="UniProtKB-KW"/>
</dbReference>
<dbReference type="RefSeq" id="WP_170175199.1">
    <property type="nucleotide sequence ID" value="NZ_RKRA01000001.1"/>
</dbReference>
<dbReference type="Pfam" id="PF13439">
    <property type="entry name" value="Glyco_transf_4"/>
    <property type="match status" value="1"/>
</dbReference>
<keyword evidence="5" id="KW-1185">Reference proteome</keyword>
<keyword evidence="1" id="KW-0328">Glycosyltransferase</keyword>
<organism evidence="4 5">
    <name type="scientific">Georgenia muralis</name>
    <dbReference type="NCBI Taxonomy" id="154117"/>
    <lineage>
        <taxon>Bacteria</taxon>
        <taxon>Bacillati</taxon>
        <taxon>Actinomycetota</taxon>
        <taxon>Actinomycetes</taxon>
        <taxon>Micrococcales</taxon>
        <taxon>Bogoriellaceae</taxon>
        <taxon>Georgenia</taxon>
    </lineage>
</organism>
<dbReference type="GO" id="GO:1901137">
    <property type="term" value="P:carbohydrate derivative biosynthetic process"/>
    <property type="evidence" value="ECO:0007669"/>
    <property type="project" value="UniProtKB-ARBA"/>
</dbReference>
<comment type="caution">
    <text evidence="4">The sequence shown here is derived from an EMBL/GenBank/DDBJ whole genome shotgun (WGS) entry which is preliminary data.</text>
</comment>